<reference evidence="1" key="1">
    <citation type="submission" date="2020-08" db="EMBL/GenBank/DDBJ databases">
        <title>Lewinella bacteria from marine environments.</title>
        <authorList>
            <person name="Zhong Y."/>
        </authorList>
    </citation>
    <scope>NUCLEOTIDE SEQUENCE</scope>
    <source>
        <strain evidence="1">KCTC 42187</strain>
    </source>
</reference>
<dbReference type="AlphaFoldDB" id="A0A923PNB1"/>
<keyword evidence="2" id="KW-1185">Reference proteome</keyword>
<accession>A0A923PNB1</accession>
<name>A0A923PNB1_9BACT</name>
<sequence length="81" mass="8896">MNLSQFPERLRARVLSSIVRYGRAGIAFRLGDLQGEVLPLTVAQVSSSPGPLLPPQELERQARVAFGTLPYTLHIEVKGPE</sequence>
<proteinExistence type="predicted"/>
<gene>
    <name evidence="1" type="ORF">H9S92_05820</name>
</gene>
<evidence type="ECO:0000313" key="1">
    <source>
        <dbReference type="EMBL" id="MBC6993667.1"/>
    </source>
</evidence>
<comment type="caution">
    <text evidence="1">The sequence shown here is derived from an EMBL/GenBank/DDBJ whole genome shotgun (WGS) entry which is preliminary data.</text>
</comment>
<dbReference type="RefSeq" id="WP_187465776.1">
    <property type="nucleotide sequence ID" value="NZ_JACSIT010000070.1"/>
</dbReference>
<evidence type="ECO:0000313" key="2">
    <source>
        <dbReference type="Proteomes" id="UP000650081"/>
    </source>
</evidence>
<dbReference type="EMBL" id="JACSIT010000070">
    <property type="protein sequence ID" value="MBC6993667.1"/>
    <property type="molecule type" value="Genomic_DNA"/>
</dbReference>
<dbReference type="Proteomes" id="UP000650081">
    <property type="component" value="Unassembled WGS sequence"/>
</dbReference>
<protein>
    <submittedName>
        <fullName evidence="1">Uncharacterized protein</fullName>
    </submittedName>
</protein>
<organism evidence="1 2">
    <name type="scientific">Neolewinella lacunae</name>
    <dbReference type="NCBI Taxonomy" id="1517758"/>
    <lineage>
        <taxon>Bacteria</taxon>
        <taxon>Pseudomonadati</taxon>
        <taxon>Bacteroidota</taxon>
        <taxon>Saprospiria</taxon>
        <taxon>Saprospirales</taxon>
        <taxon>Lewinellaceae</taxon>
        <taxon>Neolewinella</taxon>
    </lineage>
</organism>